<evidence type="ECO:0000313" key="4">
    <source>
        <dbReference type="Proteomes" id="UP000494301"/>
    </source>
</evidence>
<gene>
    <name evidence="3" type="ORF">BLA3211_04315</name>
</gene>
<protein>
    <submittedName>
        <fullName evidence="3">Lipase</fullName>
    </submittedName>
</protein>
<feature type="region of interest" description="Disordered" evidence="1">
    <location>
        <begin position="1"/>
        <end position="31"/>
    </location>
</feature>
<evidence type="ECO:0000256" key="1">
    <source>
        <dbReference type="SAM" id="MobiDB-lite"/>
    </source>
</evidence>
<accession>A0A6J5J641</accession>
<dbReference type="InterPro" id="IPR013830">
    <property type="entry name" value="SGNH_hydro"/>
</dbReference>
<dbReference type="Pfam" id="PF13472">
    <property type="entry name" value="Lipase_GDSL_2"/>
    <property type="match status" value="1"/>
</dbReference>
<sequence>MLTRRRRAFLERRRTGPRGLIPRPPPCPFGQSGPVRAPIGHNMSTRRHPAPARLNHLNHLNRLNRHRIDIMGYPFATAALGPLLFAQGRYVRRVTPRLPEAAGPRDGVAGEGPPLRVLVVGDSAAAGVGVATQRDALSGQLANALAATHRVSWKLLARTGLTTQELVDWLAAEPAEPFDVAVTSLGVNDVTGGVPPARWQAQQAELVRLLGARFRVGHAILSAVPPMERFPALPQPLAWYLGLRAKRLNTALAGWAATQPHCTFLRVALPLERHLMATDGFHPGATACAAWAAQVAAAVRQRAAA</sequence>
<dbReference type="CDD" id="cd01836">
    <property type="entry name" value="FeeA_FeeB_like"/>
    <property type="match status" value="1"/>
</dbReference>
<dbReference type="SUPFAM" id="SSF52266">
    <property type="entry name" value="SGNH hydrolase"/>
    <property type="match status" value="1"/>
</dbReference>
<dbReference type="Gene3D" id="3.40.50.1110">
    <property type="entry name" value="SGNH hydrolase"/>
    <property type="match status" value="1"/>
</dbReference>
<dbReference type="InterPro" id="IPR036514">
    <property type="entry name" value="SGNH_hydro_sf"/>
</dbReference>
<reference evidence="3 4" key="1">
    <citation type="submission" date="2020-04" db="EMBL/GenBank/DDBJ databases">
        <authorList>
            <person name="Depoorter E."/>
        </authorList>
    </citation>
    <scope>NUCLEOTIDE SEQUENCE [LARGE SCALE GENOMIC DNA]</scope>
    <source>
        <strain evidence="3 4">BCC0217</strain>
    </source>
</reference>
<proteinExistence type="predicted"/>
<evidence type="ECO:0000259" key="2">
    <source>
        <dbReference type="Pfam" id="PF13472"/>
    </source>
</evidence>
<name>A0A6J5J641_9BURK</name>
<dbReference type="EMBL" id="CABWIL020000015">
    <property type="protein sequence ID" value="CAB3967152.1"/>
    <property type="molecule type" value="Genomic_DNA"/>
</dbReference>
<dbReference type="Proteomes" id="UP000494301">
    <property type="component" value="Unassembled WGS sequence"/>
</dbReference>
<dbReference type="AlphaFoldDB" id="A0A6J5J641"/>
<feature type="domain" description="SGNH hydrolase-type esterase" evidence="2">
    <location>
        <begin position="119"/>
        <end position="286"/>
    </location>
</feature>
<dbReference type="GO" id="GO:0016788">
    <property type="term" value="F:hydrolase activity, acting on ester bonds"/>
    <property type="evidence" value="ECO:0007669"/>
    <property type="project" value="UniProtKB-ARBA"/>
</dbReference>
<evidence type="ECO:0000313" key="3">
    <source>
        <dbReference type="EMBL" id="CAB3967152.1"/>
    </source>
</evidence>
<organism evidence="3 4">
    <name type="scientific">Burkholderia aenigmatica</name>
    <dbReference type="NCBI Taxonomy" id="2015348"/>
    <lineage>
        <taxon>Bacteria</taxon>
        <taxon>Pseudomonadati</taxon>
        <taxon>Pseudomonadota</taxon>
        <taxon>Betaproteobacteria</taxon>
        <taxon>Burkholderiales</taxon>
        <taxon>Burkholderiaceae</taxon>
        <taxon>Burkholderia</taxon>
        <taxon>Burkholderia cepacia complex</taxon>
    </lineage>
</organism>